<comment type="caution">
    <text evidence="1">The sequence shown here is derived from an EMBL/GenBank/DDBJ whole genome shotgun (WGS) entry which is preliminary data.</text>
</comment>
<dbReference type="Pfam" id="PF09476">
    <property type="entry name" value="Pilus_CpaD"/>
    <property type="match status" value="1"/>
</dbReference>
<keyword evidence="1" id="KW-0449">Lipoprotein</keyword>
<name>N6YZ19_THAL4</name>
<sequence>MNPPSLHHHRPLARPVLMLGLTLLLTACETPINALRAQRFDQGHQPAVPAVQPRALALALRAAPDGRGLATESVKQANEMLSSQGRLGAQTLTITPFNARGERLAARLATALERSGARKPTVAPLADAQRLAEAAANDWDLELQSEAITVDMERCAIADSSNWTIHPFHGIGALGCANRANIARMVSDPQDLQRPRTLDSADGAAAALAVKRYQEGEIRELIDIDFDND</sequence>
<gene>
    <name evidence="1" type="ORF">C666_10445</name>
</gene>
<dbReference type="EMBL" id="AMXE01000035">
    <property type="protein sequence ID" value="ENO87637.1"/>
    <property type="molecule type" value="Genomic_DNA"/>
</dbReference>
<dbReference type="Proteomes" id="UP000013232">
    <property type="component" value="Unassembled WGS sequence"/>
</dbReference>
<dbReference type="InterPro" id="IPR019027">
    <property type="entry name" value="Pilus_biogenesis_CpaD-related"/>
</dbReference>
<dbReference type="OrthoDB" id="9802674at2"/>
<keyword evidence="2" id="KW-1185">Reference proteome</keyword>
<organism evidence="1 2">
    <name type="scientific">Thauera linaloolentis (strain DSM 12138 / JCM 21573 / CCUG 41526 / CIP 105981 / IAM 15112 / NBRC 102519 / 47Lol)</name>
    <dbReference type="NCBI Taxonomy" id="1123367"/>
    <lineage>
        <taxon>Bacteria</taxon>
        <taxon>Pseudomonadati</taxon>
        <taxon>Pseudomonadota</taxon>
        <taxon>Betaproteobacteria</taxon>
        <taxon>Rhodocyclales</taxon>
        <taxon>Zoogloeaceae</taxon>
        <taxon>Thauera</taxon>
    </lineage>
</organism>
<dbReference type="STRING" id="1123367.GCA_000621305_01500"/>
<proteinExistence type="predicted"/>
<accession>N6YZ19</accession>
<dbReference type="NCBIfam" id="TIGR02522">
    <property type="entry name" value="pilus_cpaD"/>
    <property type="match status" value="1"/>
</dbReference>
<dbReference type="eggNOG" id="COG5461">
    <property type="taxonomic scope" value="Bacteria"/>
</dbReference>
<evidence type="ECO:0000313" key="1">
    <source>
        <dbReference type="EMBL" id="ENO87637.1"/>
    </source>
</evidence>
<dbReference type="AlphaFoldDB" id="N6YZ19"/>
<reference evidence="1 2" key="1">
    <citation type="submission" date="2012-09" db="EMBL/GenBank/DDBJ databases">
        <title>Draft Genome Sequences of 6 Strains from Genus Thauera.</title>
        <authorList>
            <person name="Liu B."/>
            <person name="Shapleigh J.P."/>
            <person name="Frostegard A.H."/>
        </authorList>
    </citation>
    <scope>NUCLEOTIDE SEQUENCE [LARGE SCALE GENOMIC DNA]</scope>
    <source>
        <strain evidence="2">47Lol / DSM 12138</strain>
    </source>
</reference>
<evidence type="ECO:0000313" key="2">
    <source>
        <dbReference type="Proteomes" id="UP000013232"/>
    </source>
</evidence>
<dbReference type="InterPro" id="IPR013361">
    <property type="entry name" value="Pilus_CpaD"/>
</dbReference>
<dbReference type="RefSeq" id="WP_004338188.1">
    <property type="nucleotide sequence ID" value="NZ_AMXE01000035.1"/>
</dbReference>
<protein>
    <submittedName>
        <fullName evidence="1">Lipoprotein</fullName>
    </submittedName>
</protein>